<gene>
    <name evidence="6" type="ORF">J2X19_001022</name>
</gene>
<keyword evidence="7" id="KW-1185">Reference proteome</keyword>
<evidence type="ECO:0000256" key="3">
    <source>
        <dbReference type="ARBA" id="ARBA00022801"/>
    </source>
</evidence>
<dbReference type="PROSITE" id="PS51935">
    <property type="entry name" value="NLPC_P60"/>
    <property type="match status" value="1"/>
</dbReference>
<dbReference type="EMBL" id="JAVDXT010000001">
    <property type="protein sequence ID" value="MDR7376364.1"/>
    <property type="molecule type" value="Genomic_DNA"/>
</dbReference>
<evidence type="ECO:0000256" key="1">
    <source>
        <dbReference type="ARBA" id="ARBA00007074"/>
    </source>
</evidence>
<proteinExistence type="inferred from homology"/>
<dbReference type="InterPro" id="IPR051202">
    <property type="entry name" value="Peptidase_C40"/>
</dbReference>
<dbReference type="Gene3D" id="3.90.1720.10">
    <property type="entry name" value="endopeptidase domain like (from Nostoc punctiforme)"/>
    <property type="match status" value="1"/>
</dbReference>
<dbReference type="InterPro" id="IPR038765">
    <property type="entry name" value="Papain-like_cys_pep_sf"/>
</dbReference>
<keyword evidence="2" id="KW-0645">Protease</keyword>
<dbReference type="SUPFAM" id="SSF54001">
    <property type="entry name" value="Cysteine proteinases"/>
    <property type="match status" value="1"/>
</dbReference>
<comment type="caution">
    <text evidence="6">The sequence shown here is derived from an EMBL/GenBank/DDBJ whole genome shotgun (WGS) entry which is preliminary data.</text>
</comment>
<reference evidence="6 7" key="1">
    <citation type="submission" date="2023-07" db="EMBL/GenBank/DDBJ databases">
        <title>Sorghum-associated microbial communities from plants grown in Nebraska, USA.</title>
        <authorList>
            <person name="Schachtman D."/>
        </authorList>
    </citation>
    <scope>NUCLEOTIDE SEQUENCE [LARGE SCALE GENOMIC DNA]</scope>
    <source>
        <strain evidence="6 7">BE313</strain>
    </source>
</reference>
<keyword evidence="4" id="KW-0788">Thiol protease</keyword>
<evidence type="ECO:0000256" key="2">
    <source>
        <dbReference type="ARBA" id="ARBA00022670"/>
    </source>
</evidence>
<accession>A0ABU2C4V5</accession>
<keyword evidence="3 6" id="KW-0378">Hydrolase</keyword>
<dbReference type="InterPro" id="IPR000064">
    <property type="entry name" value="NLP_P60_dom"/>
</dbReference>
<dbReference type="PANTHER" id="PTHR47053">
    <property type="entry name" value="MUREIN DD-ENDOPEPTIDASE MEPH-RELATED"/>
    <property type="match status" value="1"/>
</dbReference>
<feature type="domain" description="NlpC/P60" evidence="5">
    <location>
        <begin position="26"/>
        <end position="150"/>
    </location>
</feature>
<protein>
    <submittedName>
        <fullName evidence="6">Cell wall-associated NlpC family hydrolase</fullName>
    </submittedName>
</protein>
<dbReference type="Pfam" id="PF00877">
    <property type="entry name" value="NLPC_P60"/>
    <property type="match status" value="1"/>
</dbReference>
<comment type="similarity">
    <text evidence="1">Belongs to the peptidase C40 family.</text>
</comment>
<evidence type="ECO:0000259" key="5">
    <source>
        <dbReference type="PROSITE" id="PS51935"/>
    </source>
</evidence>
<evidence type="ECO:0000313" key="7">
    <source>
        <dbReference type="Proteomes" id="UP001180487"/>
    </source>
</evidence>
<dbReference type="Proteomes" id="UP001180487">
    <property type="component" value="Unassembled WGS sequence"/>
</dbReference>
<evidence type="ECO:0000313" key="6">
    <source>
        <dbReference type="EMBL" id="MDR7376364.1"/>
    </source>
</evidence>
<name>A0ABU2C4V5_9BURK</name>
<evidence type="ECO:0000256" key="4">
    <source>
        <dbReference type="ARBA" id="ARBA00022807"/>
    </source>
</evidence>
<dbReference type="PANTHER" id="PTHR47053:SF1">
    <property type="entry name" value="MUREIN DD-ENDOPEPTIDASE MEPH-RELATED"/>
    <property type="match status" value="1"/>
</dbReference>
<dbReference type="GO" id="GO:0016787">
    <property type="term" value="F:hydrolase activity"/>
    <property type="evidence" value="ECO:0007669"/>
    <property type="project" value="UniProtKB-KW"/>
</dbReference>
<organism evidence="6 7">
    <name type="scientific">Rhodoferax ferrireducens</name>
    <dbReference type="NCBI Taxonomy" id="192843"/>
    <lineage>
        <taxon>Bacteria</taxon>
        <taxon>Pseudomonadati</taxon>
        <taxon>Pseudomonadota</taxon>
        <taxon>Betaproteobacteria</taxon>
        <taxon>Burkholderiales</taxon>
        <taxon>Comamonadaceae</taxon>
        <taxon>Rhodoferax</taxon>
    </lineage>
</organism>
<sequence length="159" mass="17672">MDKLLAEKGLLTHTIDQFQQVRQNVSNRASDLVVNAMGFLGVPYKRGGNSEDTGFDCSGFVRATFEKTIGLVLPRRANEQAAATDHIDKNDLRPGDLVFFNTMKRAFSHVGIYVGDGKFIHAPRSGASVRVEDMRAAYWQRRFDGARRVAPTDDVADKP</sequence>